<evidence type="ECO:0000313" key="2">
    <source>
        <dbReference type="Proteomes" id="UP001597641"/>
    </source>
</evidence>
<dbReference type="Proteomes" id="UP001597641">
    <property type="component" value="Unassembled WGS sequence"/>
</dbReference>
<proteinExistence type="predicted"/>
<sequence length="121" mass="13537">MECIDLRTGFMMLSFRSLKEVERAKNLCETKGIDVACALAFDEIKEEEAANYVKHVPHDGNDMYCNYSNQSVDCLCKTAKESLHTALQYVDAMNGYEGGFLLIYQKEEPFLKATVAAAAHA</sequence>
<reference evidence="2" key="1">
    <citation type="journal article" date="2019" name="Int. J. Syst. Evol. Microbiol.">
        <title>The Global Catalogue of Microorganisms (GCM) 10K type strain sequencing project: providing services to taxonomists for standard genome sequencing and annotation.</title>
        <authorList>
            <consortium name="The Broad Institute Genomics Platform"/>
            <consortium name="The Broad Institute Genome Sequencing Center for Infectious Disease"/>
            <person name="Wu L."/>
            <person name="Ma J."/>
        </authorList>
    </citation>
    <scope>NUCLEOTIDE SEQUENCE [LARGE SCALE GENOMIC DNA]</scope>
    <source>
        <strain evidence="2">KCTC 23984</strain>
    </source>
</reference>
<gene>
    <name evidence="1" type="ORF">ACFS7Z_23280</name>
</gene>
<protein>
    <submittedName>
        <fullName evidence="1">Uncharacterized protein</fullName>
    </submittedName>
</protein>
<comment type="caution">
    <text evidence="1">The sequence shown here is derived from an EMBL/GenBank/DDBJ whole genome shotgun (WGS) entry which is preliminary data.</text>
</comment>
<accession>A0ABW6C3Z4</accession>
<dbReference type="RefSeq" id="WP_377490425.1">
    <property type="nucleotide sequence ID" value="NZ_JBHUOX010000027.1"/>
</dbReference>
<dbReference type="EMBL" id="JBHUOX010000027">
    <property type="protein sequence ID" value="MFD3003304.1"/>
    <property type="molecule type" value="Genomic_DNA"/>
</dbReference>
<keyword evidence="2" id="KW-1185">Reference proteome</keyword>
<evidence type="ECO:0000313" key="1">
    <source>
        <dbReference type="EMBL" id="MFD3003304.1"/>
    </source>
</evidence>
<name>A0ABW6C3Z4_9BACT</name>
<organism evidence="1 2">
    <name type="scientific">Pontibacter toksunensis</name>
    <dbReference type="NCBI Taxonomy" id="1332631"/>
    <lineage>
        <taxon>Bacteria</taxon>
        <taxon>Pseudomonadati</taxon>
        <taxon>Bacteroidota</taxon>
        <taxon>Cytophagia</taxon>
        <taxon>Cytophagales</taxon>
        <taxon>Hymenobacteraceae</taxon>
        <taxon>Pontibacter</taxon>
    </lineage>
</organism>